<keyword evidence="7" id="KW-1185">Reference proteome</keyword>
<protein>
    <submittedName>
        <fullName evidence="6">tRNA/rRNA methyltransferase</fullName>
        <ecNumber evidence="6">2.1.1.-</ecNumber>
    </submittedName>
</protein>
<evidence type="ECO:0000256" key="3">
    <source>
        <dbReference type="ARBA" id="ARBA00022679"/>
    </source>
</evidence>
<dbReference type="SUPFAM" id="SSF75217">
    <property type="entry name" value="alpha/beta knot"/>
    <property type="match status" value="1"/>
</dbReference>
<dbReference type="EMBL" id="JACIIV010000014">
    <property type="protein sequence ID" value="MBB6227950.1"/>
    <property type="molecule type" value="Genomic_DNA"/>
</dbReference>
<dbReference type="AlphaFoldDB" id="A0A841L6A3"/>
<dbReference type="InterPro" id="IPR001537">
    <property type="entry name" value="SpoU_MeTrfase"/>
</dbReference>
<keyword evidence="2 6" id="KW-0489">Methyltransferase</keyword>
<dbReference type="GO" id="GO:0008173">
    <property type="term" value="F:RNA methyltransferase activity"/>
    <property type="evidence" value="ECO:0007669"/>
    <property type="project" value="InterPro"/>
</dbReference>
<evidence type="ECO:0000256" key="1">
    <source>
        <dbReference type="ARBA" id="ARBA00007228"/>
    </source>
</evidence>
<dbReference type="Pfam" id="PF00588">
    <property type="entry name" value="SpoU_methylase"/>
    <property type="match status" value="1"/>
</dbReference>
<dbReference type="GO" id="GO:0005829">
    <property type="term" value="C:cytosol"/>
    <property type="evidence" value="ECO:0007669"/>
    <property type="project" value="TreeGrafter"/>
</dbReference>
<dbReference type="InterPro" id="IPR004384">
    <property type="entry name" value="RNA_MeTrfase_TrmJ/LasT"/>
</dbReference>
<dbReference type="Gene3D" id="1.10.8.590">
    <property type="match status" value="1"/>
</dbReference>
<sequence>MTHRPPAVILVRPQLGVNIGAVARAMMNFGLTDLRLVNPRDGWPNADAGPAASGADAILDDARVFGSVAEACADLHLVFATAMLMRPITRRVVTPERAVAELRAVELPGGLLFGPERTGLETVDLAVAHAVCTIPTSAEHASLNLAQAVVVCAYEWMRQADTMVPEALQHYSGPAPMAELENLISDIDARLVANRYYSPAPGRPEAARLTLRNLLTRPQFSEGEVRTLRGIVRILSVPRGPAGER</sequence>
<dbReference type="PIRSF" id="PIRSF004808">
    <property type="entry name" value="LasT"/>
    <property type="match status" value="1"/>
</dbReference>
<keyword evidence="3 6" id="KW-0808">Transferase</keyword>
<dbReference type="InterPro" id="IPR029026">
    <property type="entry name" value="tRNA_m1G_MTases_N"/>
</dbReference>
<dbReference type="PANTHER" id="PTHR42786:SF7">
    <property type="entry name" value="TRNA_RRNA METHYLTRANSFERASE SPOU TYPE DOMAIN-CONTAINING PROTEIN"/>
    <property type="match status" value="1"/>
</dbReference>
<comment type="caution">
    <text evidence="6">The sequence shown here is derived from an EMBL/GenBank/DDBJ whole genome shotgun (WGS) entry which is preliminary data.</text>
</comment>
<reference evidence="6 7" key="1">
    <citation type="submission" date="2020-08" db="EMBL/GenBank/DDBJ databases">
        <title>Genomic Encyclopedia of Type Strains, Phase IV (KMG-IV): sequencing the most valuable type-strain genomes for metagenomic binning, comparative biology and taxonomic classification.</title>
        <authorList>
            <person name="Goeker M."/>
        </authorList>
    </citation>
    <scope>NUCLEOTIDE SEQUENCE [LARGE SCALE GENOMIC DNA]</scope>
    <source>
        <strain evidence="6 7">DSM 102189</strain>
    </source>
</reference>
<evidence type="ECO:0000313" key="7">
    <source>
        <dbReference type="Proteomes" id="UP000538147"/>
    </source>
</evidence>
<evidence type="ECO:0000313" key="6">
    <source>
        <dbReference type="EMBL" id="MBB6227950.1"/>
    </source>
</evidence>
<accession>A0A841L6A3</accession>
<feature type="domain" description="tRNA/rRNA methyltransferase SpoU type" evidence="5">
    <location>
        <begin position="7"/>
        <end position="154"/>
    </location>
</feature>
<dbReference type="EC" id="2.1.1.-" evidence="6"/>
<dbReference type="Proteomes" id="UP000538147">
    <property type="component" value="Unassembled WGS sequence"/>
</dbReference>
<dbReference type="PANTHER" id="PTHR42786">
    <property type="entry name" value="TRNA/RRNA METHYLTRANSFERASE"/>
    <property type="match status" value="1"/>
</dbReference>
<dbReference type="InterPro" id="IPR029028">
    <property type="entry name" value="Alpha/beta_knot_MTases"/>
</dbReference>
<evidence type="ECO:0000256" key="2">
    <source>
        <dbReference type="ARBA" id="ARBA00022603"/>
    </source>
</evidence>
<dbReference type="Gene3D" id="3.40.1280.10">
    <property type="match status" value="1"/>
</dbReference>
<comment type="similarity">
    <text evidence="1">Belongs to the class IV-like SAM-binding methyltransferase superfamily. RNA methyltransferase TrmH family.</text>
</comment>
<gene>
    <name evidence="6" type="ORF">FHS79_002132</name>
</gene>
<dbReference type="RefSeq" id="WP_184199426.1">
    <property type="nucleotide sequence ID" value="NZ_BMOX01000061.1"/>
</dbReference>
<proteinExistence type="inferred from homology"/>
<dbReference type="GO" id="GO:0002128">
    <property type="term" value="P:tRNA nucleoside ribose methylation"/>
    <property type="evidence" value="ECO:0007669"/>
    <property type="project" value="TreeGrafter"/>
</dbReference>
<evidence type="ECO:0000256" key="4">
    <source>
        <dbReference type="ARBA" id="ARBA00022691"/>
    </source>
</evidence>
<evidence type="ECO:0000259" key="5">
    <source>
        <dbReference type="Pfam" id="PF00588"/>
    </source>
</evidence>
<keyword evidence="4" id="KW-0949">S-adenosyl-L-methionine</keyword>
<organism evidence="6 7">
    <name type="scientific">Polymorphobacter multimanifer</name>
    <dbReference type="NCBI Taxonomy" id="1070431"/>
    <lineage>
        <taxon>Bacteria</taxon>
        <taxon>Pseudomonadati</taxon>
        <taxon>Pseudomonadota</taxon>
        <taxon>Alphaproteobacteria</taxon>
        <taxon>Sphingomonadales</taxon>
        <taxon>Sphingosinicellaceae</taxon>
        <taxon>Polymorphobacter</taxon>
    </lineage>
</organism>
<dbReference type="GO" id="GO:0003723">
    <property type="term" value="F:RNA binding"/>
    <property type="evidence" value="ECO:0007669"/>
    <property type="project" value="InterPro"/>
</dbReference>
<name>A0A841L6A3_9SPHN</name>
<dbReference type="CDD" id="cd18093">
    <property type="entry name" value="SpoU-like_TrmJ"/>
    <property type="match status" value="1"/>
</dbReference>